<keyword evidence="4" id="KW-0325">Glycoprotein</keyword>
<dbReference type="GO" id="GO:0016020">
    <property type="term" value="C:membrane"/>
    <property type="evidence" value="ECO:0007669"/>
    <property type="project" value="UniProtKB-SubCell"/>
</dbReference>
<dbReference type="InParanoid" id="A0A7J7DPI5"/>
<organism evidence="10 11">
    <name type="scientific">Tripterygium wilfordii</name>
    <name type="common">Thunder God vine</name>
    <dbReference type="NCBI Taxonomy" id="458696"/>
    <lineage>
        <taxon>Eukaryota</taxon>
        <taxon>Viridiplantae</taxon>
        <taxon>Streptophyta</taxon>
        <taxon>Embryophyta</taxon>
        <taxon>Tracheophyta</taxon>
        <taxon>Spermatophyta</taxon>
        <taxon>Magnoliopsida</taxon>
        <taxon>eudicotyledons</taxon>
        <taxon>Gunneridae</taxon>
        <taxon>Pentapetalae</taxon>
        <taxon>rosids</taxon>
        <taxon>fabids</taxon>
        <taxon>Celastrales</taxon>
        <taxon>Celastraceae</taxon>
        <taxon>Tripterygium</taxon>
    </lineage>
</organism>
<keyword evidence="11" id="KW-1185">Reference proteome</keyword>
<evidence type="ECO:0000313" key="11">
    <source>
        <dbReference type="Proteomes" id="UP000593562"/>
    </source>
</evidence>
<dbReference type="GO" id="GO:0004674">
    <property type="term" value="F:protein serine/threonine kinase activity"/>
    <property type="evidence" value="ECO:0007669"/>
    <property type="project" value="UniProtKB-EC"/>
</dbReference>
<dbReference type="PANTHER" id="PTHR33138:SF11">
    <property type="entry name" value="KINASE-LIKE PROTEIN"/>
    <property type="match status" value="1"/>
</dbReference>
<feature type="chain" id="PRO_5029828828" description="non-specific serine/threonine protein kinase" evidence="7">
    <location>
        <begin position="29"/>
        <end position="268"/>
    </location>
</feature>
<dbReference type="EC" id="2.7.11.1" evidence="2"/>
<evidence type="ECO:0000256" key="3">
    <source>
        <dbReference type="ARBA" id="ARBA00022729"/>
    </source>
</evidence>
<reference evidence="10 11" key="1">
    <citation type="journal article" date="2020" name="Nat. Commun.">
        <title>Genome of Tripterygium wilfordii and identification of cytochrome P450 involved in triptolide biosynthesis.</title>
        <authorList>
            <person name="Tu L."/>
            <person name="Su P."/>
            <person name="Zhang Z."/>
            <person name="Gao L."/>
            <person name="Wang J."/>
            <person name="Hu T."/>
            <person name="Zhou J."/>
            <person name="Zhang Y."/>
            <person name="Zhao Y."/>
            <person name="Liu Y."/>
            <person name="Song Y."/>
            <person name="Tong Y."/>
            <person name="Lu Y."/>
            <person name="Yang J."/>
            <person name="Xu C."/>
            <person name="Jia M."/>
            <person name="Peters R.J."/>
            <person name="Huang L."/>
            <person name="Gao W."/>
        </authorList>
    </citation>
    <scope>NUCLEOTIDE SEQUENCE [LARGE SCALE GENOMIC DNA]</scope>
    <source>
        <strain evidence="11">cv. XIE 37</strain>
        <tissue evidence="10">Leaf</tissue>
    </source>
</reference>
<name>A0A7J7DPI5_TRIWF</name>
<proteinExistence type="predicted"/>
<evidence type="ECO:0000256" key="7">
    <source>
        <dbReference type="SAM" id="SignalP"/>
    </source>
</evidence>
<feature type="signal peptide" evidence="7">
    <location>
        <begin position="1"/>
        <end position="28"/>
    </location>
</feature>
<gene>
    <name evidence="10" type="ORF">HS088_TW05G00738</name>
</gene>
<protein>
    <recommendedName>
        <fullName evidence="2">non-specific serine/threonine protein kinase</fullName>
        <ecNumber evidence="2">2.7.11.1</ecNumber>
    </recommendedName>
</protein>
<evidence type="ECO:0000256" key="6">
    <source>
        <dbReference type="ARBA" id="ARBA00048679"/>
    </source>
</evidence>
<feature type="domain" description="Wall-associated receptor kinase galacturonan-binding" evidence="8">
    <location>
        <begin position="38"/>
        <end position="102"/>
    </location>
</feature>
<dbReference type="AlphaFoldDB" id="A0A7J7DPI5"/>
<evidence type="ECO:0000256" key="5">
    <source>
        <dbReference type="ARBA" id="ARBA00047899"/>
    </source>
</evidence>
<dbReference type="Pfam" id="PF13947">
    <property type="entry name" value="GUB_WAK_bind"/>
    <property type="match status" value="1"/>
</dbReference>
<comment type="caution">
    <text evidence="10">The sequence shown here is derived from an EMBL/GenBank/DDBJ whole genome shotgun (WGS) entry which is preliminary data.</text>
</comment>
<keyword evidence="3 7" id="KW-0732">Signal</keyword>
<feature type="domain" description="Wall-associated receptor kinase C-terminal" evidence="9">
    <location>
        <begin position="169"/>
        <end position="243"/>
    </location>
</feature>
<evidence type="ECO:0000259" key="8">
    <source>
        <dbReference type="Pfam" id="PF13947"/>
    </source>
</evidence>
<evidence type="ECO:0000256" key="4">
    <source>
        <dbReference type="ARBA" id="ARBA00023180"/>
    </source>
</evidence>
<dbReference type="InterPro" id="IPR032872">
    <property type="entry name" value="WAK_assoc_C"/>
</dbReference>
<comment type="catalytic activity">
    <reaction evidence="6">
        <text>L-seryl-[protein] + ATP = O-phospho-L-seryl-[protein] + ADP + H(+)</text>
        <dbReference type="Rhea" id="RHEA:17989"/>
        <dbReference type="Rhea" id="RHEA-COMP:9863"/>
        <dbReference type="Rhea" id="RHEA-COMP:11604"/>
        <dbReference type="ChEBI" id="CHEBI:15378"/>
        <dbReference type="ChEBI" id="CHEBI:29999"/>
        <dbReference type="ChEBI" id="CHEBI:30616"/>
        <dbReference type="ChEBI" id="CHEBI:83421"/>
        <dbReference type="ChEBI" id="CHEBI:456216"/>
        <dbReference type="EC" id="2.7.11.1"/>
    </reaction>
</comment>
<dbReference type="Pfam" id="PF14380">
    <property type="entry name" value="WAK_assoc"/>
    <property type="match status" value="1"/>
</dbReference>
<dbReference type="EMBL" id="JAAARO010000005">
    <property type="protein sequence ID" value="KAF5748006.1"/>
    <property type="molecule type" value="Genomic_DNA"/>
</dbReference>
<dbReference type="Proteomes" id="UP000593562">
    <property type="component" value="Unassembled WGS sequence"/>
</dbReference>
<comment type="subcellular location">
    <subcellularLocation>
        <location evidence="1">Membrane</location>
        <topology evidence="1">Single-pass membrane protein</topology>
    </subcellularLocation>
</comment>
<accession>A0A7J7DPI5</accession>
<dbReference type="PANTHER" id="PTHR33138">
    <property type="entry name" value="OS01G0690200 PROTEIN"/>
    <property type="match status" value="1"/>
</dbReference>
<evidence type="ECO:0000256" key="1">
    <source>
        <dbReference type="ARBA" id="ARBA00004167"/>
    </source>
</evidence>
<evidence type="ECO:0000313" key="10">
    <source>
        <dbReference type="EMBL" id="KAF5748006.1"/>
    </source>
</evidence>
<sequence>MDSWVFFSFPLPFFPSLLILCLLSPCLSQTVADNYSACSNQFQCGKITAGYPFFGGDRPAGCGNPGLKLSCRNNNKARININNLTYQVLGIDEGNQILRVAREDYLNSGLTGFCSSELANTTLDSSLFEFDSGVGNITLYYGCLPSIAQAFRLPSVCNKSGLVYAVYAQSGESWNADCSDHVIVPTSEAIVIPILDISTLERALNDGFQVRWKVDGEACRECSDSEGACGIDSSNQTVCFCPNQTSPLKTCLLTPTSATATTGITSIL</sequence>
<evidence type="ECO:0000259" key="9">
    <source>
        <dbReference type="Pfam" id="PF14380"/>
    </source>
</evidence>
<dbReference type="FunCoup" id="A0A7J7DPI5">
    <property type="interactions" value="370"/>
</dbReference>
<dbReference type="GO" id="GO:0030247">
    <property type="term" value="F:polysaccharide binding"/>
    <property type="evidence" value="ECO:0007669"/>
    <property type="project" value="InterPro"/>
</dbReference>
<dbReference type="InterPro" id="IPR025287">
    <property type="entry name" value="WAK_GUB"/>
</dbReference>
<comment type="catalytic activity">
    <reaction evidence="5">
        <text>L-threonyl-[protein] + ATP = O-phospho-L-threonyl-[protein] + ADP + H(+)</text>
        <dbReference type="Rhea" id="RHEA:46608"/>
        <dbReference type="Rhea" id="RHEA-COMP:11060"/>
        <dbReference type="Rhea" id="RHEA-COMP:11605"/>
        <dbReference type="ChEBI" id="CHEBI:15378"/>
        <dbReference type="ChEBI" id="CHEBI:30013"/>
        <dbReference type="ChEBI" id="CHEBI:30616"/>
        <dbReference type="ChEBI" id="CHEBI:61977"/>
        <dbReference type="ChEBI" id="CHEBI:456216"/>
        <dbReference type="EC" id="2.7.11.1"/>
    </reaction>
</comment>
<evidence type="ECO:0000256" key="2">
    <source>
        <dbReference type="ARBA" id="ARBA00012513"/>
    </source>
</evidence>